<dbReference type="AlphaFoldDB" id="A0A9X1ILA9"/>
<keyword evidence="4" id="KW-1185">Reference proteome</keyword>
<evidence type="ECO:0000259" key="2">
    <source>
        <dbReference type="Pfam" id="PF01609"/>
    </source>
</evidence>
<dbReference type="GO" id="GO:0004803">
    <property type="term" value="F:transposase activity"/>
    <property type="evidence" value="ECO:0007669"/>
    <property type="project" value="InterPro"/>
</dbReference>
<dbReference type="EMBL" id="JAJAQI010000070">
    <property type="protein sequence ID" value="MCB4825185.1"/>
    <property type="molecule type" value="Genomic_DNA"/>
</dbReference>
<dbReference type="GO" id="GO:0006313">
    <property type="term" value="P:DNA transposition"/>
    <property type="evidence" value="ECO:0007669"/>
    <property type="project" value="InterPro"/>
</dbReference>
<feature type="domain" description="Transposase IS4-like" evidence="2">
    <location>
        <begin position="2"/>
        <end position="88"/>
    </location>
</feature>
<dbReference type="Pfam" id="PF01609">
    <property type="entry name" value="DDE_Tnp_1"/>
    <property type="match status" value="1"/>
</dbReference>
<dbReference type="GO" id="GO:0003677">
    <property type="term" value="F:DNA binding"/>
    <property type="evidence" value="ECO:0007669"/>
    <property type="project" value="InterPro"/>
</dbReference>
<evidence type="ECO:0000256" key="1">
    <source>
        <dbReference type="SAM" id="MobiDB-lite"/>
    </source>
</evidence>
<accession>A0A9X1ILA9</accession>
<reference evidence="3" key="1">
    <citation type="submission" date="2021-10" db="EMBL/GenBank/DDBJ databases">
        <title>Roseicella aerolatum sp. nov., isolated from aerosols of e-waste dismantling site.</title>
        <authorList>
            <person name="Qin T."/>
        </authorList>
    </citation>
    <scope>NUCLEOTIDE SEQUENCE</scope>
    <source>
        <strain evidence="3">GB24</strain>
    </source>
</reference>
<feature type="region of interest" description="Disordered" evidence="1">
    <location>
        <begin position="1"/>
        <end position="23"/>
    </location>
</feature>
<dbReference type="PANTHER" id="PTHR30007">
    <property type="entry name" value="PHP DOMAIN PROTEIN"/>
    <property type="match status" value="1"/>
</dbReference>
<organism evidence="3 4">
    <name type="scientific">Roseicella aerolata</name>
    <dbReference type="NCBI Taxonomy" id="2883479"/>
    <lineage>
        <taxon>Bacteria</taxon>
        <taxon>Pseudomonadati</taxon>
        <taxon>Pseudomonadota</taxon>
        <taxon>Alphaproteobacteria</taxon>
        <taxon>Acetobacterales</taxon>
        <taxon>Roseomonadaceae</taxon>
        <taxon>Roseicella</taxon>
    </lineage>
</organism>
<dbReference type="Proteomes" id="UP001139311">
    <property type="component" value="Unassembled WGS sequence"/>
</dbReference>
<evidence type="ECO:0000313" key="4">
    <source>
        <dbReference type="Proteomes" id="UP001139311"/>
    </source>
</evidence>
<name>A0A9X1ILA9_9PROT</name>
<evidence type="ECO:0000313" key="3">
    <source>
        <dbReference type="EMBL" id="MCB4825185.1"/>
    </source>
</evidence>
<proteinExistence type="predicted"/>
<comment type="caution">
    <text evidence="3">The sequence shown here is derived from an EMBL/GenBank/DDBJ whole genome shotgun (WGS) entry which is preliminary data.</text>
</comment>
<gene>
    <name evidence="3" type="ORF">LHA35_26025</name>
</gene>
<sequence length="120" mass="13115">MIDSRSVRTTEVGGPRGYDGGKKISGRKRQVLVDTQSNLLKAKVHPADVHDRRGAELLLEGLAAQFPRIALLWADTAYQGLKALLALTLGWALTITRRQMYGRGKLDLLRARLVAPAPSA</sequence>
<dbReference type="PANTHER" id="PTHR30007:SF0">
    <property type="entry name" value="TRANSPOSASE"/>
    <property type="match status" value="1"/>
</dbReference>
<dbReference type="InterPro" id="IPR002559">
    <property type="entry name" value="Transposase_11"/>
</dbReference>
<protein>
    <submittedName>
        <fullName evidence="3">Transposase</fullName>
    </submittedName>
</protein>